<sequence length="316" mass="36633">MNKVPYYDIDLTTKRALTEYRWCTLKINDDDIHWITKITDDYVRINQLNIPGTHDSGTYAIGDTGVNFLDARVMFGRTQELNIFEQMMNGIRYFDIRIKTNKNKEIYLSHDVFDCMNRDTGKKYYLEDVFDEAIEFLGNNSGEAIIMHLKDDDIQLGSTSEYHDYMHGEVHTVKIDGFESKEEVYKAIANLSILKTDSTSFSKSYKDFFYSGKESFPKLGDVSGKIVLLTRGQWMYGNKKDEYLGSEINISDMGSCKEYPDSDKEDMKKCYSHIHNTNQNILVQDNYNLQTGKPKLVQDLLDHKVPIILNTLQIMN</sequence>
<dbReference type="PANTHER" id="PTHR13593:SF113">
    <property type="entry name" value="SI:DKEY-266F7.9"/>
    <property type="match status" value="1"/>
</dbReference>
<dbReference type="Pfam" id="PF00388">
    <property type="entry name" value="PI-PLC-X"/>
    <property type="match status" value="1"/>
</dbReference>
<dbReference type="InterPro" id="IPR051057">
    <property type="entry name" value="PI-PLC_domain"/>
</dbReference>
<dbReference type="SUPFAM" id="SSF51695">
    <property type="entry name" value="PLC-like phosphodiesterases"/>
    <property type="match status" value="1"/>
</dbReference>
<dbReference type="PANTHER" id="PTHR13593">
    <property type="match status" value="1"/>
</dbReference>
<accession>A0A1Y1VFB1</accession>
<dbReference type="PROSITE" id="PS50007">
    <property type="entry name" value="PIPLC_X_DOMAIN"/>
    <property type="match status" value="1"/>
</dbReference>
<proteinExistence type="predicted"/>
<feature type="domain" description="Phosphatidylinositol-specific phospholipase C X" evidence="1">
    <location>
        <begin position="39"/>
        <end position="231"/>
    </location>
</feature>
<dbReference type="AlphaFoldDB" id="A0A1Y1VFB1"/>
<evidence type="ECO:0000259" key="1">
    <source>
        <dbReference type="SMART" id="SM00148"/>
    </source>
</evidence>
<keyword evidence="3" id="KW-1185">Reference proteome</keyword>
<dbReference type="InterPro" id="IPR017946">
    <property type="entry name" value="PLC-like_Pdiesterase_TIM-brl"/>
</dbReference>
<dbReference type="OrthoDB" id="2158103at2759"/>
<comment type="caution">
    <text evidence="2">The sequence shown here is derived from an EMBL/GenBank/DDBJ whole genome shotgun (WGS) entry which is preliminary data.</text>
</comment>
<reference evidence="2 3" key="1">
    <citation type="submission" date="2016-08" db="EMBL/GenBank/DDBJ databases">
        <title>Genomes of anaerobic fungi encode conserved fungal cellulosomes for biomass hydrolysis.</title>
        <authorList>
            <consortium name="DOE Joint Genome Institute"/>
            <person name="Haitjema C.H."/>
            <person name="Gilmore S.P."/>
            <person name="Henske J.K."/>
            <person name="Solomon K.V."/>
            <person name="De Groot R."/>
            <person name="Kuo A."/>
            <person name="Mondo S.J."/>
            <person name="Salamov A.A."/>
            <person name="Labutti K."/>
            <person name="Zhao Z."/>
            <person name="Chiniquy J."/>
            <person name="Barry K."/>
            <person name="Brewer H.M."/>
            <person name="Purvine S.O."/>
            <person name="Wright A.T."/>
            <person name="Boxma B."/>
            <person name="Van Alen T."/>
            <person name="Hackstein J.H."/>
            <person name="Baker S.E."/>
            <person name="Grigoriev I.V."/>
            <person name="O'Malley M.A."/>
        </authorList>
    </citation>
    <scope>NUCLEOTIDE SEQUENCE [LARGE SCALE GENOMIC DNA]</scope>
    <source>
        <strain evidence="3">finn</strain>
    </source>
</reference>
<dbReference type="GO" id="GO:0006629">
    <property type="term" value="P:lipid metabolic process"/>
    <property type="evidence" value="ECO:0007669"/>
    <property type="project" value="InterPro"/>
</dbReference>
<dbReference type="Proteomes" id="UP000193719">
    <property type="component" value="Unassembled WGS sequence"/>
</dbReference>
<organism evidence="2 3">
    <name type="scientific">Piromyces finnis</name>
    <dbReference type="NCBI Taxonomy" id="1754191"/>
    <lineage>
        <taxon>Eukaryota</taxon>
        <taxon>Fungi</taxon>
        <taxon>Fungi incertae sedis</taxon>
        <taxon>Chytridiomycota</taxon>
        <taxon>Chytridiomycota incertae sedis</taxon>
        <taxon>Neocallimastigomycetes</taxon>
        <taxon>Neocallimastigales</taxon>
        <taxon>Neocallimastigaceae</taxon>
        <taxon>Piromyces</taxon>
    </lineage>
</organism>
<evidence type="ECO:0000313" key="2">
    <source>
        <dbReference type="EMBL" id="ORX54173.1"/>
    </source>
</evidence>
<dbReference type="Gene3D" id="3.20.20.190">
    <property type="entry name" value="Phosphatidylinositol (PI) phosphodiesterase"/>
    <property type="match status" value="1"/>
</dbReference>
<dbReference type="InterPro" id="IPR000909">
    <property type="entry name" value="PLipase_C_PInositol-sp_X_dom"/>
</dbReference>
<dbReference type="EMBL" id="MCFH01000011">
    <property type="protein sequence ID" value="ORX54173.1"/>
    <property type="molecule type" value="Genomic_DNA"/>
</dbReference>
<dbReference type="GO" id="GO:0008081">
    <property type="term" value="F:phosphoric diester hydrolase activity"/>
    <property type="evidence" value="ECO:0007669"/>
    <property type="project" value="InterPro"/>
</dbReference>
<name>A0A1Y1VFB1_9FUNG</name>
<evidence type="ECO:0000313" key="3">
    <source>
        <dbReference type="Proteomes" id="UP000193719"/>
    </source>
</evidence>
<protein>
    <submittedName>
        <fullName evidence="2">PLC-like phosphodiesterase</fullName>
    </submittedName>
</protein>
<dbReference type="SMART" id="SM00148">
    <property type="entry name" value="PLCXc"/>
    <property type="match status" value="1"/>
</dbReference>
<gene>
    <name evidence="2" type="ORF">BCR36DRAFT_368557</name>
</gene>
<reference evidence="2 3" key="2">
    <citation type="submission" date="2016-08" db="EMBL/GenBank/DDBJ databases">
        <title>Pervasive Adenine N6-methylation of Active Genes in Fungi.</title>
        <authorList>
            <consortium name="DOE Joint Genome Institute"/>
            <person name="Mondo S.J."/>
            <person name="Dannebaum R.O."/>
            <person name="Kuo R.C."/>
            <person name="Labutti K."/>
            <person name="Haridas S."/>
            <person name="Kuo A."/>
            <person name="Salamov A."/>
            <person name="Ahrendt S.R."/>
            <person name="Lipzen A."/>
            <person name="Sullivan W."/>
            <person name="Andreopoulos W.B."/>
            <person name="Clum A."/>
            <person name="Lindquist E."/>
            <person name="Daum C."/>
            <person name="Ramamoorthy G.K."/>
            <person name="Gryganskyi A."/>
            <person name="Culley D."/>
            <person name="Magnuson J.K."/>
            <person name="James T.Y."/>
            <person name="O'Malley M.A."/>
            <person name="Stajich J.E."/>
            <person name="Spatafora J.W."/>
            <person name="Visel A."/>
            <person name="Grigoriev I.V."/>
        </authorList>
    </citation>
    <scope>NUCLEOTIDE SEQUENCE [LARGE SCALE GENOMIC DNA]</scope>
    <source>
        <strain evidence="3">finn</strain>
    </source>
</reference>